<evidence type="ECO:0000313" key="1">
    <source>
        <dbReference type="EMBL" id="JAW13464.1"/>
    </source>
</evidence>
<dbReference type="AlphaFoldDB" id="A0A224XQU8"/>
<dbReference type="EMBL" id="GFTR01002962">
    <property type="protein sequence ID" value="JAW13464.1"/>
    <property type="molecule type" value="Transcribed_RNA"/>
</dbReference>
<sequence length="178" mass="19492">MSSFMDLTLFILSKLLLLQISVLLLFSLPGDLLSFSNKSPSGLFKGNSCLKEVNPRLRNGVEFSDTLLLVKFAGRLGDSIEFLFSDRICPEINEPKPDGNLAFSSSVFNGEDDNISKNPSSVDEQELSDEKDENCRLLLGDSILFNLFGGNPHGSANRKLEIESASERAQPLSCELGS</sequence>
<reference evidence="1" key="1">
    <citation type="journal article" date="2018" name="PLoS Negl. Trop. Dis.">
        <title>An insight into the salivary gland and fat body transcriptome of Panstrongylus lignarius (Hemiptera: Heteroptera), the main vector of Chagas disease in Peru.</title>
        <authorList>
            <person name="Nevoa J.C."/>
            <person name="Mendes M.T."/>
            <person name="da Silva M.V."/>
            <person name="Soares S.C."/>
            <person name="Oliveira C.J.F."/>
            <person name="Ribeiro J.M.C."/>
        </authorList>
    </citation>
    <scope>NUCLEOTIDE SEQUENCE</scope>
</reference>
<organism evidence="1">
    <name type="scientific">Panstrongylus lignarius</name>
    <dbReference type="NCBI Taxonomy" id="156445"/>
    <lineage>
        <taxon>Eukaryota</taxon>
        <taxon>Metazoa</taxon>
        <taxon>Ecdysozoa</taxon>
        <taxon>Arthropoda</taxon>
        <taxon>Hexapoda</taxon>
        <taxon>Insecta</taxon>
        <taxon>Pterygota</taxon>
        <taxon>Neoptera</taxon>
        <taxon>Paraneoptera</taxon>
        <taxon>Hemiptera</taxon>
        <taxon>Heteroptera</taxon>
        <taxon>Panheteroptera</taxon>
        <taxon>Cimicomorpha</taxon>
        <taxon>Reduviidae</taxon>
        <taxon>Triatominae</taxon>
        <taxon>Panstrongylus</taxon>
    </lineage>
</organism>
<accession>A0A224XQU8</accession>
<proteinExistence type="predicted"/>
<name>A0A224XQU8_9HEMI</name>
<protein>
    <submittedName>
        <fullName evidence="1">Putative secreted protein</fullName>
    </submittedName>
</protein>